<gene>
    <name evidence="2" type="ORF">JL193_06155</name>
</gene>
<keyword evidence="1" id="KW-0732">Signal</keyword>
<organism evidence="2 3">
    <name type="scientific">Polaribacter batillariae</name>
    <dbReference type="NCBI Taxonomy" id="2808900"/>
    <lineage>
        <taxon>Bacteria</taxon>
        <taxon>Pseudomonadati</taxon>
        <taxon>Bacteroidota</taxon>
        <taxon>Flavobacteriia</taxon>
        <taxon>Flavobacteriales</taxon>
        <taxon>Flavobacteriaceae</taxon>
    </lineage>
</organism>
<feature type="signal peptide" evidence="1">
    <location>
        <begin position="1"/>
        <end position="20"/>
    </location>
</feature>
<dbReference type="RefSeq" id="WP_207972951.1">
    <property type="nucleotide sequence ID" value="NZ_CP071795.1"/>
</dbReference>
<protein>
    <recommendedName>
        <fullName evidence="4">Beta-lactamase-inhibitor-like, PepSY-like</fullName>
    </recommendedName>
</protein>
<proteinExistence type="predicted"/>
<keyword evidence="3" id="KW-1185">Reference proteome</keyword>
<accession>A0ABX7SX55</accession>
<reference evidence="2 3" key="1">
    <citation type="submission" date="2021-03" db="EMBL/GenBank/DDBJ databases">
        <title>Complete genome of Polaribacter_sp.G4M1.</title>
        <authorList>
            <person name="Jeong S.W."/>
            <person name="Bae J.W."/>
        </authorList>
    </citation>
    <scope>NUCLEOTIDE SEQUENCE [LARGE SCALE GENOMIC DNA]</scope>
    <source>
        <strain evidence="2 3">G4M1</strain>
    </source>
</reference>
<dbReference type="Proteomes" id="UP000663935">
    <property type="component" value="Chromosome"/>
</dbReference>
<evidence type="ECO:0000313" key="2">
    <source>
        <dbReference type="EMBL" id="QTD38837.1"/>
    </source>
</evidence>
<feature type="chain" id="PRO_5045147981" description="Beta-lactamase-inhibitor-like, PepSY-like" evidence="1">
    <location>
        <begin position="21"/>
        <end position="155"/>
    </location>
</feature>
<evidence type="ECO:0008006" key="4">
    <source>
        <dbReference type="Google" id="ProtNLM"/>
    </source>
</evidence>
<evidence type="ECO:0000313" key="3">
    <source>
        <dbReference type="Proteomes" id="UP000663935"/>
    </source>
</evidence>
<evidence type="ECO:0000256" key="1">
    <source>
        <dbReference type="SAM" id="SignalP"/>
    </source>
</evidence>
<name>A0ABX7SX55_9FLAO</name>
<dbReference type="EMBL" id="CP071795">
    <property type="protein sequence ID" value="QTD38837.1"/>
    <property type="molecule type" value="Genomic_DNA"/>
</dbReference>
<sequence>MMKKIRLLLLCFFCITITMCTDDNQIEKTKTEIELLTQKKWSFNYFDFTSSPSTNFNFTDKEVEQHVNNLAKNWFIKFNDDMTGYMEYPDGTKSVFNWKKNQEILNLEHPNEPNRSTEYVLNSVKENELNITYNHFAVYIINGIETDIFGNYIFK</sequence>